<dbReference type="EMBL" id="JADIKK010000008">
    <property type="protein sequence ID" value="MFK2878036.1"/>
    <property type="molecule type" value="Genomic_DNA"/>
</dbReference>
<evidence type="ECO:0000313" key="2">
    <source>
        <dbReference type="EMBL" id="MFK2878036.1"/>
    </source>
</evidence>
<gene>
    <name evidence="2" type="ORF">ISP25_13230</name>
</gene>
<feature type="signal peptide" evidence="1">
    <location>
        <begin position="1"/>
        <end position="17"/>
    </location>
</feature>
<keyword evidence="1" id="KW-0732">Signal</keyword>
<dbReference type="Proteomes" id="UP001620339">
    <property type="component" value="Unassembled WGS sequence"/>
</dbReference>
<comment type="caution">
    <text evidence="2">The sequence shown here is derived from an EMBL/GenBank/DDBJ whole genome shotgun (WGS) entry which is preliminary data.</text>
</comment>
<protein>
    <submittedName>
        <fullName evidence="2">Uncharacterized protein</fullName>
    </submittedName>
</protein>
<organism evidence="2 3">
    <name type="scientific">Rhodanobacter hydrolyticus</name>
    <dbReference type="NCBI Taxonomy" id="2250595"/>
    <lineage>
        <taxon>Bacteria</taxon>
        <taxon>Pseudomonadati</taxon>
        <taxon>Pseudomonadota</taxon>
        <taxon>Gammaproteobacteria</taxon>
        <taxon>Lysobacterales</taxon>
        <taxon>Rhodanobacteraceae</taxon>
        <taxon>Rhodanobacter</taxon>
    </lineage>
</organism>
<name>A0ABW8J6W2_9GAMM</name>
<sequence>MIRKICLFLLLSCISWAALSDDAGANRQKWLNMSLYGGDNDAAALKSVSIRKDGGNFKINVSNQFNFECDLSFSENGDPAALSNCKSRDKPSPVCNPDMPNSVCAVSRGCFRQPDEKNPSCFQSWLVKEQEVPLVCSSTKKERVCKGEYTLATMDGYSSSEEFTIARQKD</sequence>
<dbReference type="RefSeq" id="WP_192159059.1">
    <property type="nucleotide sequence ID" value="NZ_JADIKK010000008.1"/>
</dbReference>
<evidence type="ECO:0000256" key="1">
    <source>
        <dbReference type="SAM" id="SignalP"/>
    </source>
</evidence>
<keyword evidence="3" id="KW-1185">Reference proteome</keyword>
<accession>A0ABW8J6W2</accession>
<proteinExistence type="predicted"/>
<feature type="chain" id="PRO_5047464234" evidence="1">
    <location>
        <begin position="18"/>
        <end position="170"/>
    </location>
</feature>
<reference evidence="2 3" key="1">
    <citation type="submission" date="2020-10" db="EMBL/GenBank/DDBJ databases">
        <title>Phylogeny of dyella-like bacteria.</title>
        <authorList>
            <person name="Fu J."/>
        </authorList>
    </citation>
    <scope>NUCLEOTIDE SEQUENCE [LARGE SCALE GENOMIC DNA]</scope>
    <source>
        <strain evidence="2 3">KACC 19113</strain>
    </source>
</reference>
<evidence type="ECO:0000313" key="3">
    <source>
        <dbReference type="Proteomes" id="UP001620339"/>
    </source>
</evidence>